<dbReference type="NCBIfam" id="TIGR00487">
    <property type="entry name" value="IF-2"/>
    <property type="match status" value="1"/>
</dbReference>
<dbReference type="Pfam" id="PF11987">
    <property type="entry name" value="IF-2"/>
    <property type="match status" value="1"/>
</dbReference>
<dbReference type="InterPro" id="IPR009000">
    <property type="entry name" value="Transl_B-barrel_sf"/>
</dbReference>
<dbReference type="Proteomes" id="UP000231538">
    <property type="component" value="Unassembled WGS sequence"/>
</dbReference>
<dbReference type="InterPro" id="IPR005225">
    <property type="entry name" value="Small_GTP-bd"/>
</dbReference>
<dbReference type="Pfam" id="PF00009">
    <property type="entry name" value="GTP_EFTU"/>
    <property type="match status" value="1"/>
</dbReference>
<dbReference type="GO" id="GO:0005525">
    <property type="term" value="F:GTP binding"/>
    <property type="evidence" value="ECO:0007669"/>
    <property type="project" value="UniProtKB-KW"/>
</dbReference>
<dbReference type="PROSITE" id="PS51722">
    <property type="entry name" value="G_TR_2"/>
    <property type="match status" value="1"/>
</dbReference>
<dbReference type="InterPro" id="IPR036925">
    <property type="entry name" value="TIF_IF2_dom3_sf"/>
</dbReference>
<dbReference type="SUPFAM" id="SSF52156">
    <property type="entry name" value="Initiation factor IF2/eIF5b, domain 3"/>
    <property type="match status" value="1"/>
</dbReference>
<dbReference type="FunFam" id="3.40.50.10050:FF:000001">
    <property type="entry name" value="Translation initiation factor IF-2"/>
    <property type="match status" value="1"/>
</dbReference>
<dbReference type="PANTHER" id="PTHR43381:SF5">
    <property type="entry name" value="TR-TYPE G DOMAIN-CONTAINING PROTEIN"/>
    <property type="match status" value="1"/>
</dbReference>
<evidence type="ECO:0000313" key="11">
    <source>
        <dbReference type="Proteomes" id="UP000231538"/>
    </source>
</evidence>
<evidence type="ECO:0000256" key="8">
    <source>
        <dbReference type="RuleBase" id="RU000644"/>
    </source>
</evidence>
<evidence type="ECO:0000256" key="6">
    <source>
        <dbReference type="ARBA" id="ARBA00023134"/>
    </source>
</evidence>
<dbReference type="SUPFAM" id="SSF52540">
    <property type="entry name" value="P-loop containing nucleoside triphosphate hydrolases"/>
    <property type="match status" value="1"/>
</dbReference>
<dbReference type="FunFam" id="3.40.50.300:FF:000019">
    <property type="entry name" value="Translation initiation factor IF-2"/>
    <property type="match status" value="1"/>
</dbReference>
<comment type="caution">
    <text evidence="10">The sequence shown here is derived from an EMBL/GenBank/DDBJ whole genome shotgun (WGS) entry which is preliminary data.</text>
</comment>
<dbReference type="CDD" id="cd01887">
    <property type="entry name" value="IF2_eIF5B"/>
    <property type="match status" value="1"/>
</dbReference>
<dbReference type="PANTHER" id="PTHR43381">
    <property type="entry name" value="TRANSLATION INITIATION FACTOR IF-2-RELATED"/>
    <property type="match status" value="1"/>
</dbReference>
<evidence type="ECO:0000313" key="10">
    <source>
        <dbReference type="EMBL" id="PIZ89555.1"/>
    </source>
</evidence>
<dbReference type="InterPro" id="IPR023115">
    <property type="entry name" value="TIF_IF2_dom3"/>
</dbReference>
<proteinExistence type="inferred from homology"/>
<dbReference type="SUPFAM" id="SSF50447">
    <property type="entry name" value="Translation proteins"/>
    <property type="match status" value="2"/>
</dbReference>
<dbReference type="GO" id="GO:0003743">
    <property type="term" value="F:translation initiation factor activity"/>
    <property type="evidence" value="ECO:0007669"/>
    <property type="project" value="UniProtKB-UniRule"/>
</dbReference>
<dbReference type="InterPro" id="IPR000178">
    <property type="entry name" value="TF_IF2_bacterial-like"/>
</dbReference>
<dbReference type="InterPro" id="IPR053905">
    <property type="entry name" value="EF-G-like_DII"/>
</dbReference>
<dbReference type="GO" id="GO:0005737">
    <property type="term" value="C:cytoplasm"/>
    <property type="evidence" value="ECO:0007669"/>
    <property type="project" value="UniProtKB-UniRule"/>
</dbReference>
<keyword evidence="3 8" id="KW-0396">Initiation factor</keyword>
<reference evidence="11" key="1">
    <citation type="submission" date="2017-09" db="EMBL/GenBank/DDBJ databases">
        <title>Depth-based differentiation of microbial function through sediment-hosted aquifers and enrichment of novel symbionts in the deep terrestrial subsurface.</title>
        <authorList>
            <person name="Probst A.J."/>
            <person name="Ladd B."/>
            <person name="Jarett J.K."/>
            <person name="Geller-Mcgrath D.E."/>
            <person name="Sieber C.M.K."/>
            <person name="Emerson J.B."/>
            <person name="Anantharaman K."/>
            <person name="Thomas B.C."/>
            <person name="Malmstrom R."/>
            <person name="Stieglmeier M."/>
            <person name="Klingl A."/>
            <person name="Woyke T."/>
            <person name="Ryan C.M."/>
            <person name="Banfield J.F."/>
        </authorList>
    </citation>
    <scope>NUCLEOTIDE SEQUENCE [LARGE SCALE GENOMIC DNA]</scope>
</reference>
<protein>
    <recommendedName>
        <fullName evidence="2 7">Translation initiation factor IF-2</fullName>
    </recommendedName>
</protein>
<dbReference type="EMBL" id="PFPC01000028">
    <property type="protein sequence ID" value="PIZ89555.1"/>
    <property type="molecule type" value="Genomic_DNA"/>
</dbReference>
<keyword evidence="6" id="KW-0342">GTP-binding</keyword>
<accession>A0A2M7V089</accession>
<dbReference type="InterPro" id="IPR015760">
    <property type="entry name" value="TIF_IF2"/>
</dbReference>
<dbReference type="GO" id="GO:0003924">
    <property type="term" value="F:GTPase activity"/>
    <property type="evidence" value="ECO:0007669"/>
    <property type="project" value="InterPro"/>
</dbReference>
<dbReference type="PRINTS" id="PR00449">
    <property type="entry name" value="RASTRNSFRMNG"/>
</dbReference>
<comment type="function">
    <text evidence="8">One of the essential components for the initiation of protein synthesis. Protects formylmethionyl-tRNA from spontaneous hydrolysis and promotes its binding to the 30S ribosomal subunits. Also involved in the hydrolysis of GTP during the formation of the 70S ribosomal complex.</text>
</comment>
<dbReference type="Pfam" id="PF22042">
    <property type="entry name" value="EF-G_D2"/>
    <property type="match status" value="1"/>
</dbReference>
<evidence type="ECO:0000256" key="1">
    <source>
        <dbReference type="ARBA" id="ARBA00007733"/>
    </source>
</evidence>
<dbReference type="AlphaFoldDB" id="A0A2M7V089"/>
<dbReference type="Gene3D" id="3.40.50.300">
    <property type="entry name" value="P-loop containing nucleotide triphosphate hydrolases"/>
    <property type="match status" value="1"/>
</dbReference>
<dbReference type="Gene3D" id="2.40.30.10">
    <property type="entry name" value="Translation factors"/>
    <property type="match status" value="2"/>
</dbReference>
<sequence length="536" mass="59105">MASLSIYYQKRKKRQFKLQNMETINQNLIAKPPVVVILGHVDSGKTSLLLAIRKLNVPAGKPGGVITQHIGAYQVEKDGKKITFIDTPGHEAFSAMRSRGAKVADVAILVIDAAEGIQPQTREAISHIKKAQIPFIVALNKIDKPEANPEKVKRELQKEEILVEDLGGKVPSIATSAKTGQGIDELLELITLVAEMENLRADIQKPGQGMVIESYLDSQRGPTATLILNQGVLKLNDIVGTLSTLGKIKILENFQSKPIEKVLPADPAIVIGFEAVPKVGENFKVFSDTESAKKYLEVKEKKEAPEVLEIGPEQKVLNLILKTDVLGSIEAIEEVLRELPQARPSFPKENLGGQERVILRILKSEVGEINESDIKLAKAHPALGYPALILGFRVKTNPAAKIFAEREKIKIIAFDVIYDLVEGVRKFMEKIVEPELVRTDLGKVKILVIFHIEKNRQIVGGKVIEGEVKKGASIEMIRGEELIGKGKLINLQRNKKDIGKAGKGEECGILYEGDTKIEVGDILVIYTEDRRRKGEL</sequence>
<evidence type="ECO:0000256" key="5">
    <source>
        <dbReference type="ARBA" id="ARBA00022917"/>
    </source>
</evidence>
<evidence type="ECO:0000256" key="2">
    <source>
        <dbReference type="ARBA" id="ARBA00020675"/>
    </source>
</evidence>
<evidence type="ECO:0000256" key="4">
    <source>
        <dbReference type="ARBA" id="ARBA00022741"/>
    </source>
</evidence>
<keyword evidence="5 8" id="KW-0648">Protein biosynthesis</keyword>
<dbReference type="InterPro" id="IPR027417">
    <property type="entry name" value="P-loop_NTPase"/>
</dbReference>
<dbReference type="NCBIfam" id="TIGR00231">
    <property type="entry name" value="small_GTP"/>
    <property type="match status" value="1"/>
</dbReference>
<organism evidence="10 11">
    <name type="scientific">Candidatus Nealsonbacteria bacterium CG_4_10_14_0_2_um_filter_37_10</name>
    <dbReference type="NCBI Taxonomy" id="1974679"/>
    <lineage>
        <taxon>Bacteria</taxon>
        <taxon>Candidatus Nealsoniibacteriota</taxon>
    </lineage>
</organism>
<evidence type="ECO:0000259" key="9">
    <source>
        <dbReference type="PROSITE" id="PS51722"/>
    </source>
</evidence>
<dbReference type="Gene3D" id="3.40.50.10050">
    <property type="entry name" value="Translation initiation factor IF- 2, domain 3"/>
    <property type="match status" value="1"/>
</dbReference>
<gene>
    <name evidence="10" type="primary">infB</name>
    <name evidence="10" type="ORF">COX89_00975</name>
</gene>
<feature type="domain" description="Tr-type G" evidence="9">
    <location>
        <begin position="30"/>
        <end position="199"/>
    </location>
</feature>
<evidence type="ECO:0000256" key="7">
    <source>
        <dbReference type="NCBIfam" id="TIGR00487"/>
    </source>
</evidence>
<dbReference type="InterPro" id="IPR000795">
    <property type="entry name" value="T_Tr_GTP-bd_dom"/>
</dbReference>
<keyword evidence="4" id="KW-0547">Nucleotide-binding</keyword>
<comment type="similarity">
    <text evidence="1 8">Belongs to the TRAFAC class translation factor GTPase superfamily. Classic translation factor GTPase family. IF-2 subfamily.</text>
</comment>
<name>A0A2M7V089_9BACT</name>
<evidence type="ECO:0000256" key="3">
    <source>
        <dbReference type="ARBA" id="ARBA00022540"/>
    </source>
</evidence>